<evidence type="ECO:0000313" key="3">
    <source>
        <dbReference type="Proteomes" id="UP001413721"/>
    </source>
</evidence>
<dbReference type="InterPro" id="IPR054597">
    <property type="entry name" value="FeeM_cat"/>
</dbReference>
<accession>A0ABU9YD30</accession>
<dbReference type="Gene3D" id="3.40.630.30">
    <property type="match status" value="1"/>
</dbReference>
<keyword evidence="2" id="KW-0012">Acyltransferase</keyword>
<gene>
    <name evidence="2" type="ORF">WG926_00155</name>
</gene>
<dbReference type="SUPFAM" id="SSF55729">
    <property type="entry name" value="Acyl-CoA N-acyltransferases (Nat)"/>
    <property type="match status" value="1"/>
</dbReference>
<name>A0ABU9YD30_9PROT</name>
<dbReference type="EC" id="2.3.1.-" evidence="2"/>
<keyword evidence="2" id="KW-0808">Transferase</keyword>
<evidence type="ECO:0000259" key="1">
    <source>
        <dbReference type="PROSITE" id="PS51186"/>
    </source>
</evidence>
<organism evidence="2 3">
    <name type="scientific">Tistrella arctica</name>
    <dbReference type="NCBI Taxonomy" id="3133430"/>
    <lineage>
        <taxon>Bacteria</taxon>
        <taxon>Pseudomonadati</taxon>
        <taxon>Pseudomonadota</taxon>
        <taxon>Alphaproteobacteria</taxon>
        <taxon>Geminicoccales</taxon>
        <taxon>Geminicoccaceae</taxon>
        <taxon>Tistrella</taxon>
    </lineage>
</organism>
<reference evidence="2 3" key="1">
    <citation type="submission" date="2024-03" db="EMBL/GenBank/DDBJ databases">
        <title>High-quality draft genome sequencing of Tistrella sp. BH-R2-4.</title>
        <authorList>
            <person name="Dong C."/>
        </authorList>
    </citation>
    <scope>NUCLEOTIDE SEQUENCE [LARGE SCALE GENOMIC DNA]</scope>
    <source>
        <strain evidence="2 3">BH-R2-4</strain>
    </source>
</reference>
<dbReference type="Proteomes" id="UP001413721">
    <property type="component" value="Unassembled WGS sequence"/>
</dbReference>
<keyword evidence="3" id="KW-1185">Reference proteome</keyword>
<dbReference type="InterPro" id="IPR016181">
    <property type="entry name" value="Acyl_CoA_acyltransferase"/>
</dbReference>
<dbReference type="Pfam" id="PF21926">
    <property type="entry name" value="FeeM"/>
    <property type="match status" value="1"/>
</dbReference>
<dbReference type="EMBL" id="JBBKTW010000001">
    <property type="protein sequence ID" value="MEN2986696.1"/>
    <property type="molecule type" value="Genomic_DNA"/>
</dbReference>
<proteinExistence type="predicted"/>
<feature type="domain" description="N-acetyltransferase" evidence="1">
    <location>
        <begin position="281"/>
        <end position="447"/>
    </location>
</feature>
<comment type="caution">
    <text evidence="2">The sequence shown here is derived from an EMBL/GenBank/DDBJ whole genome shotgun (WGS) entry which is preliminary data.</text>
</comment>
<sequence>MTLIDLPVTAAKPQPDMALHDDRMDVHHHPVEDPDSIVPLPPVHHVAARLVIGDLIVAGRLRIAPASADGGDHPVWHPVWIFEAARAPLSGPVLSRLADPATAIGLVPRVDGSAIWRRRLDPLRMVLVDIDGEAGLIRLATSDCQPLIDRLPRLATALPAMIDGRSLNRRTFPAHVTAIGPYEAVADVEGPPALLVPGTLLTLTVTRPWATPFRMTARLVAAGPVPADGIAAATTRIVLRMADRQAVDRAAILATCTAPGFGIHGLWTYGLRPRGLMRHLRVVPVASRADLVAAWSLRRDANRFFGRRPEARDPADWADHLDASSIVFLAILGDKPIATARLVLNDGDRSRSELQAQVPVPDQFWDGGFVEISRLVVHPDFRGNRIRYDLFREVERLSLSLGARYMLFDAIPKLAPLYEAVGGRRLPLTKKHPDSDETVQVMYVDMRRILGRLNRFSAVWLAGFGSTLGRHLAIEGRGPTDAILGPRRRTVAAAAIRGMGRLLARLAG</sequence>
<dbReference type="PROSITE" id="PS51186">
    <property type="entry name" value="GNAT"/>
    <property type="match status" value="1"/>
</dbReference>
<dbReference type="InterPro" id="IPR000182">
    <property type="entry name" value="GNAT_dom"/>
</dbReference>
<dbReference type="RefSeq" id="WP_345936540.1">
    <property type="nucleotide sequence ID" value="NZ_JBBKTW010000001.1"/>
</dbReference>
<dbReference type="GO" id="GO:0016746">
    <property type="term" value="F:acyltransferase activity"/>
    <property type="evidence" value="ECO:0007669"/>
    <property type="project" value="UniProtKB-KW"/>
</dbReference>
<protein>
    <submittedName>
        <fullName evidence="2">GNAT family N-acetyltransferase</fullName>
        <ecNumber evidence="2">2.3.1.-</ecNumber>
    </submittedName>
</protein>
<evidence type="ECO:0000313" key="2">
    <source>
        <dbReference type="EMBL" id="MEN2986696.1"/>
    </source>
</evidence>